<dbReference type="SMART" id="SM00028">
    <property type="entry name" value="TPR"/>
    <property type="match status" value="1"/>
</dbReference>
<comment type="subcellular location">
    <subcellularLocation>
        <location evidence="2">Cell inner membrane</location>
        <topology evidence="2">Multi-pass membrane protein</topology>
    </subcellularLocation>
</comment>
<evidence type="ECO:0000256" key="5">
    <source>
        <dbReference type="ARBA" id="ARBA00022519"/>
    </source>
</evidence>
<dbReference type="PANTHER" id="PTHR12558">
    <property type="entry name" value="CELL DIVISION CYCLE 16,23,27"/>
    <property type="match status" value="1"/>
</dbReference>
<evidence type="ECO:0000256" key="12">
    <source>
        <dbReference type="SAM" id="Phobius"/>
    </source>
</evidence>
<dbReference type="GO" id="GO:0042168">
    <property type="term" value="P:heme metabolic process"/>
    <property type="evidence" value="ECO:0007669"/>
    <property type="project" value="InterPro"/>
</dbReference>
<comment type="function">
    <text evidence="1">Involved in a late step of protoheme IX synthesis.</text>
</comment>
<keyword evidence="11" id="KW-0627">Porphyrin biosynthesis</keyword>
<proteinExistence type="predicted"/>
<keyword evidence="8" id="KW-0802">TPR repeat</keyword>
<dbReference type="GO" id="GO:0005886">
    <property type="term" value="C:plasma membrane"/>
    <property type="evidence" value="ECO:0007669"/>
    <property type="project" value="UniProtKB-SubCell"/>
</dbReference>
<evidence type="ECO:0000256" key="1">
    <source>
        <dbReference type="ARBA" id="ARBA00002962"/>
    </source>
</evidence>
<dbReference type="Gene3D" id="1.25.40.10">
    <property type="entry name" value="Tetratricopeptide repeat domain"/>
    <property type="match status" value="2"/>
</dbReference>
<accession>A0A381UJU3</accession>
<sequence length="376" mass="42516">MLIGLGVNFLLEDNGYVLIQFLEYSLETSLPIFGLILVAVYLLVRLIAVVWSSPSILKQRLTAKKREKSNQRILDGLKLIGMGEFTKAEKKIKSAVNDTDGSVLPYLIAAEASVKDENSESYKDWLEQARQKFPEIETYINLHAAKLMIEAKNYDAALQAINTTLIDEPNNPALLTLLSQVFYETADWQALTQKARTILSQTGKDPKLERFFTKAFTHQSRTFSGNTEKLKNLWSLLPSAIENEPSVLAARLESVMEGGQHESAEKELRKAIPKTWAHELIKLYAKLDAPDLTTLSKRVDRWLVDRPRDANLWLAASQLAKRDELWTQAKQFLERSIDNKETALAYNELGLILLALGQEDEAIKAFNKALNLNKNQ</sequence>
<protein>
    <recommendedName>
        <fullName evidence="13">HemY N-terminal domain-containing protein</fullName>
    </recommendedName>
</protein>
<evidence type="ECO:0000256" key="6">
    <source>
        <dbReference type="ARBA" id="ARBA00022692"/>
    </source>
</evidence>
<dbReference type="InterPro" id="IPR010817">
    <property type="entry name" value="HemY_N"/>
</dbReference>
<dbReference type="Pfam" id="PF14559">
    <property type="entry name" value="TPR_19"/>
    <property type="match status" value="1"/>
</dbReference>
<dbReference type="EMBL" id="UINC01006361">
    <property type="protein sequence ID" value="SVA27063.1"/>
    <property type="molecule type" value="Genomic_DNA"/>
</dbReference>
<dbReference type="AlphaFoldDB" id="A0A381UJU3"/>
<evidence type="ECO:0000256" key="4">
    <source>
        <dbReference type="ARBA" id="ARBA00022475"/>
    </source>
</evidence>
<keyword evidence="5" id="KW-0997">Cell inner membrane</keyword>
<feature type="domain" description="HemY N-terminal" evidence="13">
    <location>
        <begin position="15"/>
        <end position="113"/>
    </location>
</feature>
<dbReference type="Pfam" id="PF07719">
    <property type="entry name" value="TPR_2"/>
    <property type="match status" value="1"/>
</dbReference>
<dbReference type="Pfam" id="PF07219">
    <property type="entry name" value="HemY_N"/>
    <property type="match status" value="1"/>
</dbReference>
<dbReference type="InterPro" id="IPR019734">
    <property type="entry name" value="TPR_rpt"/>
</dbReference>
<evidence type="ECO:0000256" key="11">
    <source>
        <dbReference type="ARBA" id="ARBA00023244"/>
    </source>
</evidence>
<dbReference type="SUPFAM" id="SSF48452">
    <property type="entry name" value="TPR-like"/>
    <property type="match status" value="1"/>
</dbReference>
<name>A0A381UJU3_9ZZZZ</name>
<keyword evidence="6 12" id="KW-0812">Transmembrane</keyword>
<organism evidence="14">
    <name type="scientific">marine metagenome</name>
    <dbReference type="NCBI Taxonomy" id="408172"/>
    <lineage>
        <taxon>unclassified sequences</taxon>
        <taxon>metagenomes</taxon>
        <taxon>ecological metagenomes</taxon>
    </lineage>
</organism>
<dbReference type="UniPathway" id="UPA00252"/>
<keyword evidence="9 12" id="KW-1133">Transmembrane helix</keyword>
<keyword evidence="10 12" id="KW-0472">Membrane</keyword>
<dbReference type="InterPro" id="IPR013105">
    <property type="entry name" value="TPR_2"/>
</dbReference>
<gene>
    <name evidence="14" type="ORF">METZ01_LOCUS79917</name>
</gene>
<reference evidence="14" key="1">
    <citation type="submission" date="2018-05" db="EMBL/GenBank/DDBJ databases">
        <authorList>
            <person name="Lanie J.A."/>
            <person name="Ng W.-L."/>
            <person name="Kazmierczak K.M."/>
            <person name="Andrzejewski T.M."/>
            <person name="Davidsen T.M."/>
            <person name="Wayne K.J."/>
            <person name="Tettelin H."/>
            <person name="Glass J.I."/>
            <person name="Rusch D."/>
            <person name="Podicherti R."/>
            <person name="Tsui H.-C.T."/>
            <person name="Winkler M.E."/>
        </authorList>
    </citation>
    <scope>NUCLEOTIDE SEQUENCE</scope>
</reference>
<evidence type="ECO:0000259" key="13">
    <source>
        <dbReference type="Pfam" id="PF07219"/>
    </source>
</evidence>
<keyword evidence="4" id="KW-1003">Cell membrane</keyword>
<evidence type="ECO:0000256" key="3">
    <source>
        <dbReference type="ARBA" id="ARBA00004744"/>
    </source>
</evidence>
<dbReference type="PANTHER" id="PTHR12558:SF44">
    <property type="entry name" value="TETRATRICOPEPTIDE REPEAT-CONTAINING PROTEIN"/>
    <property type="match status" value="1"/>
</dbReference>
<evidence type="ECO:0000256" key="2">
    <source>
        <dbReference type="ARBA" id="ARBA00004429"/>
    </source>
</evidence>
<feature type="transmembrane region" description="Helical" evidence="12">
    <location>
        <begin position="30"/>
        <end position="51"/>
    </location>
</feature>
<dbReference type="GO" id="GO:0006779">
    <property type="term" value="P:porphyrin-containing compound biosynthetic process"/>
    <property type="evidence" value="ECO:0007669"/>
    <property type="project" value="UniProtKB-KW"/>
</dbReference>
<dbReference type="NCBIfam" id="TIGR00540">
    <property type="entry name" value="TPR_hemY_coli"/>
    <property type="match status" value="1"/>
</dbReference>
<evidence type="ECO:0000256" key="7">
    <source>
        <dbReference type="ARBA" id="ARBA00022737"/>
    </source>
</evidence>
<keyword evidence="7" id="KW-0677">Repeat</keyword>
<evidence type="ECO:0000313" key="14">
    <source>
        <dbReference type="EMBL" id="SVA27063.1"/>
    </source>
</evidence>
<dbReference type="InterPro" id="IPR005254">
    <property type="entry name" value="Heme_biosyn_assoc_TPR_pro"/>
</dbReference>
<dbReference type="GO" id="GO:0051301">
    <property type="term" value="P:cell division"/>
    <property type="evidence" value="ECO:0007669"/>
    <property type="project" value="TreeGrafter"/>
</dbReference>
<evidence type="ECO:0000256" key="8">
    <source>
        <dbReference type="ARBA" id="ARBA00022803"/>
    </source>
</evidence>
<comment type="pathway">
    <text evidence="3">Porphyrin-containing compound metabolism; protoheme biosynthesis.</text>
</comment>
<dbReference type="InterPro" id="IPR011990">
    <property type="entry name" value="TPR-like_helical_dom_sf"/>
</dbReference>
<evidence type="ECO:0000256" key="9">
    <source>
        <dbReference type="ARBA" id="ARBA00022989"/>
    </source>
</evidence>
<dbReference type="PROSITE" id="PS50005">
    <property type="entry name" value="TPR"/>
    <property type="match status" value="1"/>
</dbReference>
<dbReference type="PROSITE" id="PS50293">
    <property type="entry name" value="TPR_REGION"/>
    <property type="match status" value="1"/>
</dbReference>
<evidence type="ECO:0000256" key="10">
    <source>
        <dbReference type="ARBA" id="ARBA00023136"/>
    </source>
</evidence>